<evidence type="ECO:0000313" key="2">
    <source>
        <dbReference type="Proteomes" id="UP000499080"/>
    </source>
</evidence>
<protein>
    <submittedName>
        <fullName evidence="1">Uncharacterized protein</fullName>
    </submittedName>
</protein>
<gene>
    <name evidence="1" type="ORF">AVEN_72140_1</name>
</gene>
<sequence length="282" mass="32488">MPKVGICNQLPFSLILRFDWQQQFQARCIYEPNVSLYISVLYECIQASRPSISCISSNELSLQPLDDVILPVALPSLFHTDTQLISKASHSLPKVNINSKNIYSEHQSNETLNAVTFTKNDSQSIHVPEEISLSKDNKNYLLKVPNYEQYKIEEPANDVKPLNERENIKMVKSNRCDIRENRPKVKPMLAILKGNETRRKDPLQLLTSARAEPANNVWESHLANKRGFKFHRHLHSFEPGDLVFYDWPKQCNRKLKPMFKGPLMIARPVGVVCYEIKSKESQ</sequence>
<organism evidence="1 2">
    <name type="scientific">Araneus ventricosus</name>
    <name type="common">Orbweaver spider</name>
    <name type="synonym">Epeira ventricosa</name>
    <dbReference type="NCBI Taxonomy" id="182803"/>
    <lineage>
        <taxon>Eukaryota</taxon>
        <taxon>Metazoa</taxon>
        <taxon>Ecdysozoa</taxon>
        <taxon>Arthropoda</taxon>
        <taxon>Chelicerata</taxon>
        <taxon>Arachnida</taxon>
        <taxon>Araneae</taxon>
        <taxon>Araneomorphae</taxon>
        <taxon>Entelegynae</taxon>
        <taxon>Araneoidea</taxon>
        <taxon>Araneidae</taxon>
        <taxon>Araneus</taxon>
    </lineage>
</organism>
<evidence type="ECO:0000313" key="1">
    <source>
        <dbReference type="EMBL" id="GBN67975.1"/>
    </source>
</evidence>
<dbReference type="Proteomes" id="UP000499080">
    <property type="component" value="Unassembled WGS sequence"/>
</dbReference>
<reference evidence="1 2" key="1">
    <citation type="journal article" date="2019" name="Sci. Rep.">
        <title>Orb-weaving spider Araneus ventricosus genome elucidates the spidroin gene catalogue.</title>
        <authorList>
            <person name="Kono N."/>
            <person name="Nakamura H."/>
            <person name="Ohtoshi R."/>
            <person name="Moran D.A.P."/>
            <person name="Shinohara A."/>
            <person name="Yoshida Y."/>
            <person name="Fujiwara M."/>
            <person name="Mori M."/>
            <person name="Tomita M."/>
            <person name="Arakawa K."/>
        </authorList>
    </citation>
    <scope>NUCLEOTIDE SEQUENCE [LARGE SCALE GENOMIC DNA]</scope>
</reference>
<comment type="caution">
    <text evidence="1">The sequence shown here is derived from an EMBL/GenBank/DDBJ whole genome shotgun (WGS) entry which is preliminary data.</text>
</comment>
<keyword evidence="2" id="KW-1185">Reference proteome</keyword>
<proteinExistence type="predicted"/>
<name>A0A4Y2QXV6_ARAVE</name>
<dbReference type="EMBL" id="BGPR01015091">
    <property type="protein sequence ID" value="GBN67975.1"/>
    <property type="molecule type" value="Genomic_DNA"/>
</dbReference>
<dbReference type="AlphaFoldDB" id="A0A4Y2QXV6"/>
<accession>A0A4Y2QXV6</accession>